<protein>
    <recommendedName>
        <fullName evidence="1">Methyltransferase domain-containing protein</fullName>
    </recommendedName>
</protein>
<dbReference type="PANTHER" id="PTHR32026:SF10">
    <property type="entry name" value="METHYLTRANSFERASE-LIKE PROTEIN 24-RELATED"/>
    <property type="match status" value="1"/>
</dbReference>
<dbReference type="VEuPathDB" id="CryptoDB:Cvel_21897"/>
<dbReference type="InterPro" id="IPR026913">
    <property type="entry name" value="METTL24"/>
</dbReference>
<dbReference type="Gene3D" id="3.40.50.150">
    <property type="entry name" value="Vaccinia Virus protein VP39"/>
    <property type="match status" value="1"/>
</dbReference>
<name>A0A0G4GH26_9ALVE</name>
<dbReference type="EMBL" id="CDMZ01001211">
    <property type="protein sequence ID" value="CEM29041.1"/>
    <property type="molecule type" value="Genomic_DNA"/>
</dbReference>
<dbReference type="AlphaFoldDB" id="A0A0G4GH26"/>
<proteinExistence type="predicted"/>
<organism evidence="2">
    <name type="scientific">Chromera velia CCMP2878</name>
    <dbReference type="NCBI Taxonomy" id="1169474"/>
    <lineage>
        <taxon>Eukaryota</taxon>
        <taxon>Sar</taxon>
        <taxon>Alveolata</taxon>
        <taxon>Colpodellida</taxon>
        <taxon>Chromeraceae</taxon>
        <taxon>Chromera</taxon>
    </lineage>
</organism>
<evidence type="ECO:0000259" key="1">
    <source>
        <dbReference type="Pfam" id="PF13383"/>
    </source>
</evidence>
<dbReference type="PhylomeDB" id="A0A0G4GH26"/>
<dbReference type="InterPro" id="IPR025714">
    <property type="entry name" value="Methyltranfer_dom"/>
</dbReference>
<reference evidence="2" key="1">
    <citation type="submission" date="2014-11" db="EMBL/GenBank/DDBJ databases">
        <authorList>
            <person name="Otto D Thomas"/>
            <person name="Naeem Raeece"/>
        </authorList>
    </citation>
    <scope>NUCLEOTIDE SEQUENCE</scope>
</reference>
<dbReference type="PANTHER" id="PTHR32026">
    <property type="entry name" value="METHYLTRANSFERASE-LIKE PROTEIN 24"/>
    <property type="match status" value="1"/>
</dbReference>
<dbReference type="Pfam" id="PF13383">
    <property type="entry name" value="Methyltransf_22"/>
    <property type="match status" value="1"/>
</dbReference>
<feature type="domain" description="Methyltransferase" evidence="1">
    <location>
        <begin position="45"/>
        <end position="264"/>
    </location>
</feature>
<accession>A0A0G4GH26</accession>
<gene>
    <name evidence="2" type="ORF">Cvel_21897</name>
</gene>
<dbReference type="InterPro" id="IPR029063">
    <property type="entry name" value="SAM-dependent_MTases_sf"/>
</dbReference>
<evidence type="ECO:0000313" key="2">
    <source>
        <dbReference type="EMBL" id="CEM29041.1"/>
    </source>
</evidence>
<sequence>MYAKTIQKRKTLVENLLGPGATTADMPWLKPFTLDSPNILVTLYELFSPGYPCPFAERVGVLGDGGKWVCGMKYLELVKGADCIVYSFGVASDISFEQEIHERTQCLIRTFDIEIPNKNVVEEMSKMPRLDFVLGGLAVHDRIHMSHADCMEARGGVCNDQEKFQESNFLSLPSIMKFYGDEHLSILKIDIEGAEWDVLESLLAVEGQELPFSQLLVEFHRETHLVDERKAVKVFEGLEKRGFRIFSSEANPWHALKNYEFSFVHPDKAHVFDIPWYG</sequence>